<comment type="caution">
    <text evidence="1">The sequence shown here is derived from an EMBL/GenBank/DDBJ whole genome shotgun (WGS) entry which is preliminary data.</text>
</comment>
<dbReference type="Proteomes" id="UP001642540">
    <property type="component" value="Unassembled WGS sequence"/>
</dbReference>
<organism evidence="1 2">
    <name type="scientific">Orchesella dallaii</name>
    <dbReference type="NCBI Taxonomy" id="48710"/>
    <lineage>
        <taxon>Eukaryota</taxon>
        <taxon>Metazoa</taxon>
        <taxon>Ecdysozoa</taxon>
        <taxon>Arthropoda</taxon>
        <taxon>Hexapoda</taxon>
        <taxon>Collembola</taxon>
        <taxon>Entomobryomorpha</taxon>
        <taxon>Entomobryoidea</taxon>
        <taxon>Orchesellidae</taxon>
        <taxon>Orchesellinae</taxon>
        <taxon>Orchesella</taxon>
    </lineage>
</organism>
<sequence length="239" mass="26194">MLEIRENNDTIDTSQLPHVDVSPGYSKTTTINSSSLSILPVFWNTGIKSTQADATPTLSTPFSEYNNGPAKAKGDADIIKGDKQAMVKQIPSAYYATSTQETQNHVPLTIDETSSVNEGITSGTTLNSVSQDIEPIPPWGLNITILYKHPIVNDTTPFNCQDCLNLTSHVNWNLVTDERRHQWGYGSVTDAHAAMITAPEHTTGEADTKVSRYQSVTVVAFKLSGIFSSRFRESEDNIT</sequence>
<name>A0ABP1S575_9HEXA</name>
<accession>A0ABP1S575</accession>
<proteinExistence type="predicted"/>
<evidence type="ECO:0000313" key="2">
    <source>
        <dbReference type="Proteomes" id="UP001642540"/>
    </source>
</evidence>
<evidence type="ECO:0000313" key="1">
    <source>
        <dbReference type="EMBL" id="CAL8143383.1"/>
    </source>
</evidence>
<keyword evidence="2" id="KW-1185">Reference proteome</keyword>
<dbReference type="EMBL" id="CAXLJM020000156">
    <property type="protein sequence ID" value="CAL8143383.1"/>
    <property type="molecule type" value="Genomic_DNA"/>
</dbReference>
<protein>
    <submittedName>
        <fullName evidence="1">Uncharacterized protein</fullName>
    </submittedName>
</protein>
<reference evidence="1 2" key="1">
    <citation type="submission" date="2024-08" db="EMBL/GenBank/DDBJ databases">
        <authorList>
            <person name="Cucini C."/>
            <person name="Frati F."/>
        </authorList>
    </citation>
    <scope>NUCLEOTIDE SEQUENCE [LARGE SCALE GENOMIC DNA]</scope>
</reference>
<gene>
    <name evidence="1" type="ORF">ODALV1_LOCUS29518</name>
</gene>